<dbReference type="SUPFAM" id="SSF53649">
    <property type="entry name" value="Alkaline phosphatase-like"/>
    <property type="match status" value="1"/>
</dbReference>
<comment type="caution">
    <text evidence="1">The sequence shown here is derived from an EMBL/GenBank/DDBJ whole genome shotgun (WGS) entry which is preliminary data.</text>
</comment>
<accession>X1QZI2</accession>
<reference evidence="1" key="1">
    <citation type="journal article" date="2014" name="Front. Microbiol.">
        <title>High frequency of phylogenetically diverse reductive dehalogenase-homologous genes in deep subseafloor sedimentary metagenomes.</title>
        <authorList>
            <person name="Kawai M."/>
            <person name="Futagami T."/>
            <person name="Toyoda A."/>
            <person name="Takaki Y."/>
            <person name="Nishi S."/>
            <person name="Hori S."/>
            <person name="Arai W."/>
            <person name="Tsubouchi T."/>
            <person name="Morono Y."/>
            <person name="Uchiyama I."/>
            <person name="Ito T."/>
            <person name="Fujiyama A."/>
            <person name="Inagaki F."/>
            <person name="Takami H."/>
        </authorList>
    </citation>
    <scope>NUCLEOTIDE SEQUENCE</scope>
    <source>
        <strain evidence="1">Expedition CK06-06</strain>
    </source>
</reference>
<evidence type="ECO:0000313" key="1">
    <source>
        <dbReference type="EMBL" id="GAI56265.1"/>
    </source>
</evidence>
<dbReference type="AlphaFoldDB" id="X1QZI2"/>
<name>X1QZI2_9ZZZZ</name>
<dbReference type="EMBL" id="BARV01034021">
    <property type="protein sequence ID" value="GAI56265.1"/>
    <property type="molecule type" value="Genomic_DNA"/>
</dbReference>
<feature type="non-terminal residue" evidence="1">
    <location>
        <position position="1"/>
    </location>
</feature>
<sequence>PNIAQLAESGISCQNCITSFPSITYPCYTNIVLGAYSGYYPIEGSGIPMYHWVGSILPTL</sequence>
<gene>
    <name evidence="1" type="ORF">S06H3_53368</name>
</gene>
<organism evidence="1">
    <name type="scientific">marine sediment metagenome</name>
    <dbReference type="NCBI Taxonomy" id="412755"/>
    <lineage>
        <taxon>unclassified sequences</taxon>
        <taxon>metagenomes</taxon>
        <taxon>ecological metagenomes</taxon>
    </lineage>
</organism>
<dbReference type="Gene3D" id="3.40.720.10">
    <property type="entry name" value="Alkaline Phosphatase, subunit A"/>
    <property type="match status" value="1"/>
</dbReference>
<proteinExistence type="predicted"/>
<dbReference type="InterPro" id="IPR017850">
    <property type="entry name" value="Alkaline_phosphatase_core_sf"/>
</dbReference>
<protein>
    <submittedName>
        <fullName evidence="1">Uncharacterized protein</fullName>
    </submittedName>
</protein>